<reference evidence="1 2" key="1">
    <citation type="journal article" date="2014" name="BMC Genomics">
        <title>Comparison of environmental and isolate Sulfobacillus genomes reveals diverse carbon, sulfur, nitrogen, and hydrogen metabolisms.</title>
        <authorList>
            <person name="Justice N.B."/>
            <person name="Norman A."/>
            <person name="Brown C.T."/>
            <person name="Singh A."/>
            <person name="Thomas B.C."/>
            <person name="Banfield J.F."/>
        </authorList>
    </citation>
    <scope>NUCLEOTIDE SEQUENCE [LARGE SCALE GENOMIC DNA]</scope>
    <source>
        <strain evidence="1">AMDSBA1</strain>
    </source>
</reference>
<sequence>MAFNEAHFRVTSRHMGNPNGIFRDVICEEEAVMVIYLCRRCRQIIGRYEGNWDEPILGLSKLRPEWQKELMEGTNTDWVQVNILCDDCLPIPFDEGLWYN</sequence>
<dbReference type="Proteomes" id="UP000242699">
    <property type="component" value="Unassembled WGS sequence"/>
</dbReference>
<dbReference type="InterPro" id="IPR020115">
    <property type="entry name" value="Fin"/>
</dbReference>
<proteinExistence type="predicted"/>
<protein>
    <submittedName>
        <fullName evidence="1">Uncharacterized protein</fullName>
    </submittedName>
</protein>
<gene>
    <name evidence="1" type="ORF">C7B43_04255</name>
</gene>
<evidence type="ECO:0000313" key="2">
    <source>
        <dbReference type="Proteomes" id="UP000242699"/>
    </source>
</evidence>
<name>A0A2T2X8N5_9FIRM</name>
<dbReference type="AlphaFoldDB" id="A0A2T2X8N5"/>
<dbReference type="EMBL" id="PXYT01000006">
    <property type="protein sequence ID" value="PSR30874.1"/>
    <property type="molecule type" value="Genomic_DNA"/>
</dbReference>
<dbReference type="GO" id="GO:0010468">
    <property type="term" value="P:regulation of gene expression"/>
    <property type="evidence" value="ECO:0007669"/>
    <property type="project" value="InterPro"/>
</dbReference>
<comment type="caution">
    <text evidence="1">The sequence shown here is derived from an EMBL/GenBank/DDBJ whole genome shotgun (WGS) entry which is preliminary data.</text>
</comment>
<evidence type="ECO:0000313" key="1">
    <source>
        <dbReference type="EMBL" id="PSR30874.1"/>
    </source>
</evidence>
<accession>A0A2T2X8N5</accession>
<dbReference type="Pfam" id="PF10955">
    <property type="entry name" value="Fin"/>
    <property type="match status" value="1"/>
</dbReference>
<organism evidence="1 2">
    <name type="scientific">Sulfobacillus benefaciens</name>
    <dbReference type="NCBI Taxonomy" id="453960"/>
    <lineage>
        <taxon>Bacteria</taxon>
        <taxon>Bacillati</taxon>
        <taxon>Bacillota</taxon>
        <taxon>Clostridia</taxon>
        <taxon>Eubacteriales</taxon>
        <taxon>Clostridiales Family XVII. Incertae Sedis</taxon>
        <taxon>Sulfobacillus</taxon>
    </lineage>
</organism>